<sequence length="67" mass="7759">MLLDVNQVMVILNCGKSRAYNSIKILNKELERDGYLTIQGRIPAEYLASRFRLDEEDIKLQVTEMAK</sequence>
<dbReference type="Proteomes" id="UP000255124">
    <property type="component" value="Unassembled WGS sequence"/>
</dbReference>
<dbReference type="AlphaFoldDB" id="A0A380WTL2"/>
<gene>
    <name evidence="1" type="ORF">NCTC9810_00518</name>
</gene>
<dbReference type="EMBL" id="UFTA01000002">
    <property type="protein sequence ID" value="SUU92193.1"/>
    <property type="molecule type" value="Genomic_DNA"/>
</dbReference>
<dbReference type="RefSeq" id="WP_115595075.1">
    <property type="nucleotide sequence ID" value="NZ_UFTA01000002.1"/>
</dbReference>
<protein>
    <submittedName>
        <fullName evidence="1">Uncharacterized protein</fullName>
    </submittedName>
</protein>
<accession>A0A380WTL2</accession>
<evidence type="ECO:0000313" key="2">
    <source>
        <dbReference type="Proteomes" id="UP000255124"/>
    </source>
</evidence>
<evidence type="ECO:0000313" key="1">
    <source>
        <dbReference type="EMBL" id="SUU92193.1"/>
    </source>
</evidence>
<reference evidence="1 2" key="1">
    <citation type="submission" date="2018-06" db="EMBL/GenBank/DDBJ databases">
        <authorList>
            <consortium name="Pathogen Informatics"/>
            <person name="Doyle S."/>
        </authorList>
    </citation>
    <scope>NUCLEOTIDE SEQUENCE [LARGE SCALE GENOMIC DNA]</scope>
    <source>
        <strain evidence="1 2">NCTC9810</strain>
    </source>
</reference>
<dbReference type="OrthoDB" id="3174733at2"/>
<name>A0A380WTL2_9FIRM</name>
<proteinExistence type="predicted"/>
<organism evidence="1 2">
    <name type="scientific">Anaerococcus octavius</name>
    <dbReference type="NCBI Taxonomy" id="54007"/>
    <lineage>
        <taxon>Bacteria</taxon>
        <taxon>Bacillati</taxon>
        <taxon>Bacillota</taxon>
        <taxon>Tissierellia</taxon>
        <taxon>Tissierellales</taxon>
        <taxon>Peptoniphilaceae</taxon>
        <taxon>Anaerococcus</taxon>
    </lineage>
</organism>